<dbReference type="SUPFAM" id="SSF117892">
    <property type="entry name" value="Band 7/SPFH domain"/>
    <property type="match status" value="1"/>
</dbReference>
<keyword evidence="7" id="KW-1133">Transmembrane helix</keyword>
<evidence type="ECO:0000256" key="2">
    <source>
        <dbReference type="ARBA" id="ARBA00004236"/>
    </source>
</evidence>
<dbReference type="Proteomes" id="UP000239007">
    <property type="component" value="Unassembled WGS sequence"/>
</dbReference>
<dbReference type="OrthoDB" id="9815577at2"/>
<gene>
    <name evidence="9" type="ORF">BTO11_06965</name>
</gene>
<dbReference type="PANTHER" id="PTHR13806:SF31">
    <property type="entry name" value="FLOTILLIN-LIKE PROTEIN 1-RELATED"/>
    <property type="match status" value="1"/>
</dbReference>
<dbReference type="AlphaFoldDB" id="A0A2S7UTX8"/>
<dbReference type="InterPro" id="IPR031905">
    <property type="entry name" value="Flotillin_C"/>
</dbReference>
<accession>A0A2S7UTX8</accession>
<comment type="subcellular location">
    <subcellularLocation>
        <location evidence="2">Cell membrane</location>
    </subcellularLocation>
    <subcellularLocation>
        <location evidence="1">Membrane</location>
        <topology evidence="1">Single-pass membrane protein</topology>
    </subcellularLocation>
</comment>
<dbReference type="InterPro" id="IPR027705">
    <property type="entry name" value="Flotillin_fam"/>
</dbReference>
<dbReference type="PANTHER" id="PTHR13806">
    <property type="entry name" value="FLOTILLIN-RELATED"/>
    <property type="match status" value="1"/>
</dbReference>
<evidence type="ECO:0000256" key="7">
    <source>
        <dbReference type="SAM" id="Phobius"/>
    </source>
</evidence>
<sequence>MELSNVIAYVAVAGIFLLVIFIVGFTLSRMYKRSTKDSALVKTGLGGEKVITTGGVMLIPGFQELMRVNMRTLRIRVEKREGEALITEDCMRVDVGADFYVRVASDTGSIAKAAQALGDRLDDPDKVKELMESKFVGALRSAAASMSMDELHKNRPDFILAVQSAIADELAQNGLELESVSLTSFDQTKLEYFDENNAFDAQGRAKLAETIEGRKQRTNEVEQENRIAIEQRNLEAAKDSLAIAQQKREAEIAQQQEIQVKEAEQKALIAASREEQEQKERQAEIAKNRAVEAAEIEKKLALDKMQINQQRDLEVAEQERQIIIAEKSEAESAARAKAAAAEQDRVIKEEGVVTAGAVAKAERQKQIEVIDARKVAEREAVGIIVGAEATKKAAQDDADSKLIVARADADAIIMKAEADEKQYSVDAEGRRILNEADNALSEGQVELRRVLAMLEALPNVVAQAVEPLKNIEGIKILQGYGGVSTGNADGTGNSSADPMSQLTNAALGYKAQAPVVSALLNELGLGGSLEDVVSGSALASLVKNERKQPTSDTTKTVDNLDVTASTETNENFKY</sequence>
<keyword evidence="10" id="KW-1185">Reference proteome</keyword>
<reference evidence="9 10" key="1">
    <citation type="submission" date="2016-12" db="EMBL/GenBank/DDBJ databases">
        <title>Diversity of luminous bacteria.</title>
        <authorList>
            <person name="Yoshizawa S."/>
            <person name="Kogure K."/>
        </authorList>
    </citation>
    <scope>NUCLEOTIDE SEQUENCE [LARGE SCALE GENOMIC DNA]</scope>
    <source>
        <strain evidence="9 10">SA4-48</strain>
    </source>
</reference>
<keyword evidence="7" id="KW-0812">Transmembrane</keyword>
<evidence type="ECO:0000256" key="4">
    <source>
        <dbReference type="ARBA" id="ARBA00022475"/>
    </source>
</evidence>
<dbReference type="EMBL" id="MSCH01000003">
    <property type="protein sequence ID" value="PQJ53434.1"/>
    <property type="molecule type" value="Genomic_DNA"/>
</dbReference>
<dbReference type="Pfam" id="PF15975">
    <property type="entry name" value="Flot"/>
    <property type="match status" value="1"/>
</dbReference>
<comment type="caution">
    <text evidence="9">The sequence shown here is derived from an EMBL/GenBank/DDBJ whole genome shotgun (WGS) entry which is preliminary data.</text>
</comment>
<feature type="coiled-coil region" evidence="6">
    <location>
        <begin position="220"/>
        <end position="333"/>
    </location>
</feature>
<evidence type="ECO:0000256" key="6">
    <source>
        <dbReference type="SAM" id="Coils"/>
    </source>
</evidence>
<dbReference type="RefSeq" id="WP_105051919.1">
    <property type="nucleotide sequence ID" value="NZ_BMYG01000003.1"/>
</dbReference>
<dbReference type="SMART" id="SM00244">
    <property type="entry name" value="PHB"/>
    <property type="match status" value="1"/>
</dbReference>
<evidence type="ECO:0000259" key="8">
    <source>
        <dbReference type="SMART" id="SM00244"/>
    </source>
</evidence>
<evidence type="ECO:0000313" key="10">
    <source>
        <dbReference type="Proteomes" id="UP000239007"/>
    </source>
</evidence>
<dbReference type="InterPro" id="IPR036013">
    <property type="entry name" value="Band_7/SPFH_dom_sf"/>
</dbReference>
<organism evidence="9 10">
    <name type="scientific">Psychrosphaera saromensis</name>
    <dbReference type="NCBI Taxonomy" id="716813"/>
    <lineage>
        <taxon>Bacteria</taxon>
        <taxon>Pseudomonadati</taxon>
        <taxon>Pseudomonadota</taxon>
        <taxon>Gammaproteobacteria</taxon>
        <taxon>Alteromonadales</taxon>
        <taxon>Pseudoalteromonadaceae</taxon>
        <taxon>Psychrosphaera</taxon>
    </lineage>
</organism>
<keyword evidence="6" id="KW-0175">Coiled coil</keyword>
<protein>
    <recommendedName>
        <fullName evidence="8">Band 7 domain-containing protein</fullName>
    </recommendedName>
</protein>
<dbReference type="InterPro" id="IPR001107">
    <property type="entry name" value="Band_7"/>
</dbReference>
<keyword evidence="4" id="KW-1003">Cell membrane</keyword>
<dbReference type="Gene3D" id="3.30.479.30">
    <property type="entry name" value="Band 7 domain"/>
    <property type="match status" value="1"/>
</dbReference>
<feature type="transmembrane region" description="Helical" evidence="7">
    <location>
        <begin position="6"/>
        <end position="27"/>
    </location>
</feature>
<evidence type="ECO:0000256" key="3">
    <source>
        <dbReference type="ARBA" id="ARBA00007161"/>
    </source>
</evidence>
<keyword evidence="5 7" id="KW-0472">Membrane</keyword>
<dbReference type="GO" id="GO:0005886">
    <property type="term" value="C:plasma membrane"/>
    <property type="evidence" value="ECO:0007669"/>
    <property type="project" value="UniProtKB-SubCell"/>
</dbReference>
<dbReference type="Pfam" id="PF01145">
    <property type="entry name" value="Band_7"/>
    <property type="match status" value="1"/>
</dbReference>
<evidence type="ECO:0000256" key="5">
    <source>
        <dbReference type="ARBA" id="ARBA00023136"/>
    </source>
</evidence>
<evidence type="ECO:0000256" key="1">
    <source>
        <dbReference type="ARBA" id="ARBA00004167"/>
    </source>
</evidence>
<evidence type="ECO:0000313" key="9">
    <source>
        <dbReference type="EMBL" id="PQJ53434.1"/>
    </source>
</evidence>
<name>A0A2S7UTX8_9GAMM</name>
<proteinExistence type="inferred from homology"/>
<comment type="similarity">
    <text evidence="3">Belongs to the band 7/mec-2 family. Flotillin subfamily.</text>
</comment>
<feature type="domain" description="Band 7" evidence="8">
    <location>
        <begin position="28"/>
        <end position="197"/>
    </location>
</feature>
<dbReference type="CDD" id="cd03399">
    <property type="entry name" value="SPFH_flotillin"/>
    <property type="match status" value="1"/>
</dbReference>